<keyword evidence="2" id="KW-1185">Reference proteome</keyword>
<dbReference type="RefSeq" id="WP_337336072.1">
    <property type="nucleotide sequence ID" value="NZ_JBBDHC010000019.1"/>
</dbReference>
<organism evidence="1 2">
    <name type="scientific">Denitratimonas tolerans</name>
    <dbReference type="NCBI Taxonomy" id="1338420"/>
    <lineage>
        <taxon>Bacteria</taxon>
        <taxon>Pseudomonadati</taxon>
        <taxon>Pseudomonadota</taxon>
        <taxon>Gammaproteobacteria</taxon>
        <taxon>Lysobacterales</taxon>
        <taxon>Lysobacteraceae</taxon>
        <taxon>Denitratimonas</taxon>
    </lineage>
</organism>
<gene>
    <name evidence="1" type="ORF">WB794_11865</name>
</gene>
<protein>
    <recommendedName>
        <fullName evidence="3">Secreted protein</fullName>
    </recommendedName>
</protein>
<accession>A0AAW9RBQ6</accession>
<sequence>MKRPLHGVETLFFLLTFLLQLRQGGSGWIRAFGFVLGFARAANSTLIRNTVDGILEHIEGCFESVLLAWTSVEVSLDPAQFIPAEGAEVPMLPT</sequence>
<evidence type="ECO:0000313" key="2">
    <source>
        <dbReference type="Proteomes" id="UP001364472"/>
    </source>
</evidence>
<comment type="caution">
    <text evidence="1">The sequence shown here is derived from an EMBL/GenBank/DDBJ whole genome shotgun (WGS) entry which is preliminary data.</text>
</comment>
<dbReference type="EMBL" id="JBBDHC010000019">
    <property type="protein sequence ID" value="MEJ1250369.1"/>
    <property type="molecule type" value="Genomic_DNA"/>
</dbReference>
<name>A0AAW9RBQ6_9GAMM</name>
<dbReference type="Proteomes" id="UP001364472">
    <property type="component" value="Unassembled WGS sequence"/>
</dbReference>
<dbReference type="AlphaFoldDB" id="A0AAW9RBQ6"/>
<reference evidence="1 2" key="1">
    <citation type="journal article" date="2016" name="Antonie Van Leeuwenhoek">
        <title>Denitratimonas tolerans gen. nov., sp. nov., a denitrifying bacterium isolated from a bioreactor for tannery wastewater treatment.</title>
        <authorList>
            <person name="Han S.I."/>
            <person name="Kim J.O."/>
            <person name="Lee Y.R."/>
            <person name="Ekpeghere K.I."/>
            <person name="Koh S.C."/>
            <person name="Whang K.S."/>
        </authorList>
    </citation>
    <scope>NUCLEOTIDE SEQUENCE [LARGE SCALE GENOMIC DNA]</scope>
    <source>
        <strain evidence="1 2">KACC 17565</strain>
    </source>
</reference>
<evidence type="ECO:0008006" key="3">
    <source>
        <dbReference type="Google" id="ProtNLM"/>
    </source>
</evidence>
<evidence type="ECO:0000313" key="1">
    <source>
        <dbReference type="EMBL" id="MEJ1250369.1"/>
    </source>
</evidence>
<proteinExistence type="predicted"/>